<dbReference type="InterPro" id="IPR002347">
    <property type="entry name" value="SDR_fam"/>
</dbReference>
<dbReference type="Gene3D" id="3.40.50.720">
    <property type="entry name" value="NAD(P)-binding Rossmann-like Domain"/>
    <property type="match status" value="1"/>
</dbReference>
<dbReference type="PANTHER" id="PTHR45458">
    <property type="entry name" value="SHORT-CHAIN DEHYDROGENASE/REDUCTASE SDR"/>
    <property type="match status" value="1"/>
</dbReference>
<dbReference type="InterPro" id="IPR052184">
    <property type="entry name" value="SDR_enzymes"/>
</dbReference>
<evidence type="ECO:0000313" key="1">
    <source>
        <dbReference type="EMBL" id="QQD17774.1"/>
    </source>
</evidence>
<sequence>MTQEGVGGGYYLVVGASGGMGRALVDALQQRSPGRVIAVSRQPAPIEFSVDDQAIAWFQCDNSEIGITTTLDHLIPEGGHLAGAFICSGVLHSDSLWPEKKLEDIEVNNLHYLFHHNTVVPMLWLKALLSLVGGNKPRCVITAFSARIGSIGDNKLGGWYGYRSTKAALNMLLKTAAVEYARRAPNTKLLAFHPGTTDTELSRPFQGSVPKGKLFSPSFVARQLLDITEQLPTDHTLSFLDWNCEPIAW</sequence>
<dbReference type="PRINTS" id="PR00081">
    <property type="entry name" value="GDHRDH"/>
</dbReference>
<gene>
    <name evidence="1" type="ORF">I6N98_15740</name>
</gene>
<keyword evidence="2" id="KW-1185">Reference proteome</keyword>
<proteinExistence type="predicted"/>
<dbReference type="GO" id="GO:0016616">
    <property type="term" value="F:oxidoreductase activity, acting on the CH-OH group of donors, NAD or NADP as acceptor"/>
    <property type="evidence" value="ECO:0007669"/>
    <property type="project" value="TreeGrafter"/>
</dbReference>
<accession>A0A7T4QZX7</accession>
<dbReference type="Proteomes" id="UP000596063">
    <property type="component" value="Chromosome"/>
</dbReference>
<dbReference type="KEGG" id="snan:I6N98_15740"/>
<dbReference type="Pfam" id="PF00106">
    <property type="entry name" value="adh_short"/>
    <property type="match status" value="1"/>
</dbReference>
<reference evidence="1 2" key="1">
    <citation type="submission" date="2020-12" db="EMBL/GenBank/DDBJ databases">
        <authorList>
            <person name="Shan Y."/>
        </authorList>
    </citation>
    <scope>NUCLEOTIDE SEQUENCE [LARGE SCALE GENOMIC DNA]</scope>
    <source>
        <strain evidence="2">csc3.9</strain>
    </source>
</reference>
<dbReference type="SUPFAM" id="SSF51735">
    <property type="entry name" value="NAD(P)-binding Rossmann-fold domains"/>
    <property type="match status" value="1"/>
</dbReference>
<evidence type="ECO:0000313" key="2">
    <source>
        <dbReference type="Proteomes" id="UP000596063"/>
    </source>
</evidence>
<dbReference type="RefSeq" id="WP_198569273.1">
    <property type="nucleotide sequence ID" value="NZ_CP066167.1"/>
</dbReference>
<name>A0A7T4QZX7_9GAMM</name>
<protein>
    <submittedName>
        <fullName evidence="1">SDR family NAD(P)-dependent oxidoreductase</fullName>
    </submittedName>
</protein>
<organism evidence="1 2">
    <name type="scientific">Spongiibacter nanhainus</name>
    <dbReference type="NCBI Taxonomy" id="2794344"/>
    <lineage>
        <taxon>Bacteria</taxon>
        <taxon>Pseudomonadati</taxon>
        <taxon>Pseudomonadota</taxon>
        <taxon>Gammaproteobacteria</taxon>
        <taxon>Cellvibrionales</taxon>
        <taxon>Spongiibacteraceae</taxon>
        <taxon>Spongiibacter</taxon>
    </lineage>
</organism>
<dbReference type="PANTHER" id="PTHR45458:SF1">
    <property type="entry name" value="SHORT CHAIN DEHYDROGENASE"/>
    <property type="match status" value="1"/>
</dbReference>
<dbReference type="EMBL" id="CP066167">
    <property type="protein sequence ID" value="QQD17774.1"/>
    <property type="molecule type" value="Genomic_DNA"/>
</dbReference>
<dbReference type="InterPro" id="IPR036291">
    <property type="entry name" value="NAD(P)-bd_dom_sf"/>
</dbReference>
<dbReference type="AlphaFoldDB" id="A0A7T4QZX7"/>